<feature type="binding site" evidence="1">
    <location>
        <position position="163"/>
    </location>
    <ligand>
        <name>S-adenosyl-L-methionine</name>
        <dbReference type="ChEBI" id="CHEBI:59789"/>
    </ligand>
</feature>
<dbReference type="OrthoDB" id="9791274at2"/>
<comment type="function">
    <text evidence="1">Specifically methylates the adenine in position 2030 of 23S rRNA.</text>
</comment>
<protein>
    <recommendedName>
        <fullName evidence="1">Ribosomal RNA large subunit methyltransferase J</fullName>
        <ecNumber evidence="1">2.1.1.266</ecNumber>
    </recommendedName>
    <alternativeName>
        <fullName evidence="1">23S rRNA (adenine(2030)-N6)-methyltransferase</fullName>
    </alternativeName>
    <alternativeName>
        <fullName evidence="1">23S rRNA m6A2030 methyltransferase</fullName>
    </alternativeName>
</protein>
<organism evidence="2 3">
    <name type="scientific">Caenispirillum bisanense</name>
    <dbReference type="NCBI Taxonomy" id="414052"/>
    <lineage>
        <taxon>Bacteria</taxon>
        <taxon>Pseudomonadati</taxon>
        <taxon>Pseudomonadota</taxon>
        <taxon>Alphaproteobacteria</taxon>
        <taxon>Rhodospirillales</taxon>
        <taxon>Novispirillaceae</taxon>
        <taxon>Caenispirillum</taxon>
    </lineage>
</organism>
<dbReference type="AlphaFoldDB" id="A0A286GI35"/>
<feature type="site" description="Interaction with substrate rRNA" evidence="1">
    <location>
        <position position="3"/>
    </location>
</feature>
<feature type="binding site" evidence="1">
    <location>
        <position position="41"/>
    </location>
    <ligand>
        <name>S-adenosyl-L-methionine</name>
        <dbReference type="ChEBI" id="CHEBI:59789"/>
    </ligand>
</feature>
<feature type="active site" description="Proton acceptor" evidence="1">
    <location>
        <position position="163"/>
    </location>
</feature>
<proteinExistence type="inferred from homology"/>
<sequence>MNYRHIFHAGNFADVFKHALLALMVEYLTRKEKPFFVLDTHAGLGAYDLDSDEARRTAEADAGIGRVLAAESPPAELMPYLAIVRAMAAAGPGRRYPGSPRVARALMRPQDRLVAVELHPDDAAVLKAEFGRDRQVKVVHLDGYTALKAYVPPKERRGLVLVDPPFEKTDEFATLVDSVAEAYRKWPTGTYALWYPLKGGGQVPAFHGALANADLGDVLAVELTVALPGPDNRLSGTGLAVVNPPWLLQDQAQSLLPWLAQNLSGGKAGTWRVEWLSKKPG</sequence>
<keyword evidence="1" id="KW-0949">S-adenosyl-L-methionine</keyword>
<dbReference type="SUPFAM" id="SSF53335">
    <property type="entry name" value="S-adenosyl-L-methionine-dependent methyltransferases"/>
    <property type="match status" value="1"/>
</dbReference>
<evidence type="ECO:0000313" key="3">
    <source>
        <dbReference type="Proteomes" id="UP000219621"/>
    </source>
</evidence>
<feature type="binding site" evidence="1">
    <location>
        <begin position="142"/>
        <end position="143"/>
    </location>
    <ligand>
        <name>S-adenosyl-L-methionine</name>
        <dbReference type="ChEBI" id="CHEBI:59789"/>
    </ligand>
</feature>
<dbReference type="InterPro" id="IPR029063">
    <property type="entry name" value="SAM-dependent_MTases_sf"/>
</dbReference>
<keyword evidence="3" id="KW-1185">Reference proteome</keyword>
<dbReference type="InterPro" id="IPR007473">
    <property type="entry name" value="RlmJ"/>
</dbReference>
<dbReference type="Gene3D" id="3.40.50.150">
    <property type="entry name" value="Vaccinia Virus protein VP39"/>
    <property type="match status" value="1"/>
</dbReference>
<dbReference type="GO" id="GO:0070475">
    <property type="term" value="P:rRNA base methylation"/>
    <property type="evidence" value="ECO:0007669"/>
    <property type="project" value="UniProtKB-UniRule"/>
</dbReference>
<comment type="similarity">
    <text evidence="1">Belongs to the RlmJ family.</text>
</comment>
<keyword evidence="1 2" id="KW-0489">Methyltransferase</keyword>
<keyword evidence="1" id="KW-0694">RNA-binding</keyword>
<dbReference type="EC" id="2.1.1.266" evidence="1"/>
<name>A0A286GI35_9PROT</name>
<feature type="binding site" evidence="1">
    <location>
        <position position="99"/>
    </location>
    <ligand>
        <name>S-adenosyl-L-methionine</name>
        <dbReference type="ChEBI" id="CHEBI:59789"/>
    </ligand>
</feature>
<comment type="catalytic activity">
    <reaction evidence="1">
        <text>adenosine(2030) in 23S rRNA + S-adenosyl-L-methionine = N(6)-methyladenosine(2030) in 23S rRNA + S-adenosyl-L-homocysteine + H(+)</text>
        <dbReference type="Rhea" id="RHEA:43736"/>
        <dbReference type="Rhea" id="RHEA-COMP:10668"/>
        <dbReference type="Rhea" id="RHEA-COMP:10669"/>
        <dbReference type="ChEBI" id="CHEBI:15378"/>
        <dbReference type="ChEBI" id="CHEBI:57856"/>
        <dbReference type="ChEBI" id="CHEBI:59789"/>
        <dbReference type="ChEBI" id="CHEBI:74411"/>
        <dbReference type="ChEBI" id="CHEBI:74449"/>
        <dbReference type="EC" id="2.1.1.266"/>
    </reaction>
</comment>
<feature type="binding site" evidence="1">
    <location>
        <position position="117"/>
    </location>
    <ligand>
        <name>S-adenosyl-L-methionine</name>
        <dbReference type="ChEBI" id="CHEBI:59789"/>
    </ligand>
</feature>
<dbReference type="EMBL" id="OCNJ01000004">
    <property type="protein sequence ID" value="SOD95170.1"/>
    <property type="molecule type" value="Genomic_DNA"/>
</dbReference>
<keyword evidence="1 2" id="KW-0808">Transferase</keyword>
<comment type="subunit">
    <text evidence="1">Monomer.</text>
</comment>
<keyword evidence="1" id="KW-0698">rRNA processing</keyword>
<dbReference type="PANTHER" id="PTHR37426:SF1">
    <property type="entry name" value="RIBOSOMAL RNA LARGE SUBUNIT METHYLTRANSFERASE J"/>
    <property type="match status" value="1"/>
</dbReference>
<dbReference type="Proteomes" id="UP000219621">
    <property type="component" value="Unassembled WGS sequence"/>
</dbReference>
<reference evidence="2 3" key="1">
    <citation type="submission" date="2017-09" db="EMBL/GenBank/DDBJ databases">
        <authorList>
            <person name="Ehlers B."/>
            <person name="Leendertz F.H."/>
        </authorList>
    </citation>
    <scope>NUCLEOTIDE SEQUENCE [LARGE SCALE GENOMIC DNA]</scope>
    <source>
        <strain evidence="2 3">USBA 140</strain>
    </source>
</reference>
<dbReference type="GO" id="GO:0036307">
    <property type="term" value="F:23S rRNA (adenine(2030)-N(6))-methyltransferase activity"/>
    <property type="evidence" value="ECO:0007669"/>
    <property type="project" value="UniProtKB-UniRule"/>
</dbReference>
<gene>
    <name evidence="1" type="primary">rlmJ</name>
    <name evidence="2" type="ORF">SAMN05421508_104249</name>
</gene>
<dbReference type="GO" id="GO:0003723">
    <property type="term" value="F:RNA binding"/>
    <property type="evidence" value="ECO:0007669"/>
    <property type="project" value="UniProtKB-UniRule"/>
</dbReference>
<dbReference type="Pfam" id="PF04378">
    <property type="entry name" value="RsmJ"/>
    <property type="match status" value="1"/>
</dbReference>
<dbReference type="GO" id="GO:0005829">
    <property type="term" value="C:cytosol"/>
    <property type="evidence" value="ECO:0007669"/>
    <property type="project" value="TreeGrafter"/>
</dbReference>
<evidence type="ECO:0000256" key="1">
    <source>
        <dbReference type="HAMAP-Rule" id="MF_00934"/>
    </source>
</evidence>
<feature type="binding site" evidence="1">
    <location>
        <position position="18"/>
    </location>
    <ligand>
        <name>S-adenosyl-L-methionine</name>
        <dbReference type="ChEBI" id="CHEBI:59789"/>
    </ligand>
</feature>
<dbReference type="HAMAP" id="MF_00934">
    <property type="entry name" value="23SrRNA_methyltr_J"/>
    <property type="match status" value="1"/>
</dbReference>
<accession>A0A286GI35</accession>
<evidence type="ECO:0000313" key="2">
    <source>
        <dbReference type="EMBL" id="SOD95170.1"/>
    </source>
</evidence>
<dbReference type="RefSeq" id="WP_097279205.1">
    <property type="nucleotide sequence ID" value="NZ_OCNJ01000004.1"/>
</dbReference>
<dbReference type="PANTHER" id="PTHR37426">
    <property type="entry name" value="RIBOSOMAL RNA LARGE SUBUNIT METHYLTRANSFERASE J"/>
    <property type="match status" value="1"/>
</dbReference>